<dbReference type="InterPro" id="IPR004843">
    <property type="entry name" value="Calcineurin-like_PHP"/>
</dbReference>
<sequence length="169" mass="19873">MGDFGFDYKVLSEVNSQHHKIIAGNHDNYNNIKENNYPHFLGDFGRAILNGVDFFFIRGAYSVDKAYRQEHISWWKDEELTYGESHKCFDSYLENKPSIVISHDCPTVMCERFKYSAYVSSNTQYLLQELFNAHEPDRWYFGHHHRNITEKIGKTTFTGLGELKFLDID</sequence>
<dbReference type="AlphaFoldDB" id="X0WY44"/>
<dbReference type="InterPro" id="IPR029052">
    <property type="entry name" value="Metallo-depent_PP-like"/>
</dbReference>
<name>X0WY44_9ZZZZ</name>
<proteinExistence type="predicted"/>
<organism evidence="2">
    <name type="scientific">marine sediment metagenome</name>
    <dbReference type="NCBI Taxonomy" id="412755"/>
    <lineage>
        <taxon>unclassified sequences</taxon>
        <taxon>metagenomes</taxon>
        <taxon>ecological metagenomes</taxon>
    </lineage>
</organism>
<reference evidence="2" key="1">
    <citation type="journal article" date="2014" name="Front. Microbiol.">
        <title>High frequency of phylogenetically diverse reductive dehalogenase-homologous genes in deep subseafloor sedimentary metagenomes.</title>
        <authorList>
            <person name="Kawai M."/>
            <person name="Futagami T."/>
            <person name="Toyoda A."/>
            <person name="Takaki Y."/>
            <person name="Nishi S."/>
            <person name="Hori S."/>
            <person name="Arai W."/>
            <person name="Tsubouchi T."/>
            <person name="Morono Y."/>
            <person name="Uchiyama I."/>
            <person name="Ito T."/>
            <person name="Fujiyama A."/>
            <person name="Inagaki F."/>
            <person name="Takami H."/>
        </authorList>
    </citation>
    <scope>NUCLEOTIDE SEQUENCE</scope>
    <source>
        <strain evidence="2">Expedition CK06-06</strain>
    </source>
</reference>
<evidence type="ECO:0000259" key="1">
    <source>
        <dbReference type="Pfam" id="PF00149"/>
    </source>
</evidence>
<feature type="domain" description="Calcineurin-like phosphoesterase" evidence="1">
    <location>
        <begin position="17"/>
        <end position="146"/>
    </location>
</feature>
<dbReference type="SUPFAM" id="SSF56300">
    <property type="entry name" value="Metallo-dependent phosphatases"/>
    <property type="match status" value="1"/>
</dbReference>
<comment type="caution">
    <text evidence="2">The sequence shown here is derived from an EMBL/GenBank/DDBJ whole genome shotgun (WGS) entry which is preliminary data.</text>
</comment>
<evidence type="ECO:0000313" key="2">
    <source>
        <dbReference type="EMBL" id="GAG28122.1"/>
    </source>
</evidence>
<dbReference type="Gene3D" id="3.60.21.10">
    <property type="match status" value="1"/>
</dbReference>
<protein>
    <recommendedName>
        <fullName evidence="1">Calcineurin-like phosphoesterase domain-containing protein</fullName>
    </recommendedName>
</protein>
<gene>
    <name evidence="2" type="ORF">S01H1_48546</name>
</gene>
<dbReference type="EMBL" id="BARS01031177">
    <property type="protein sequence ID" value="GAG28122.1"/>
    <property type="molecule type" value="Genomic_DNA"/>
</dbReference>
<dbReference type="GO" id="GO:0016787">
    <property type="term" value="F:hydrolase activity"/>
    <property type="evidence" value="ECO:0007669"/>
    <property type="project" value="InterPro"/>
</dbReference>
<accession>X0WY44</accession>
<dbReference type="Pfam" id="PF00149">
    <property type="entry name" value="Metallophos"/>
    <property type="match status" value="1"/>
</dbReference>